<accession>W8F3Z6</accession>
<name>W8F3Z6_9BACT</name>
<dbReference type="PATRIC" id="fig|1227739.3.peg.1124"/>
<dbReference type="PANTHER" id="PTHR46546">
    <property type="entry name" value="SHEWANELLA-LIKE PROTEIN PHOSPHATASE 1"/>
    <property type="match status" value="1"/>
</dbReference>
<dbReference type="InterPro" id="IPR029052">
    <property type="entry name" value="Metallo-depent_PP-like"/>
</dbReference>
<organism evidence="2 3">
    <name type="scientific">Hymenobacter swuensis DY53</name>
    <dbReference type="NCBI Taxonomy" id="1227739"/>
    <lineage>
        <taxon>Bacteria</taxon>
        <taxon>Pseudomonadati</taxon>
        <taxon>Bacteroidota</taxon>
        <taxon>Cytophagia</taxon>
        <taxon>Cytophagales</taxon>
        <taxon>Hymenobacteraceae</taxon>
        <taxon>Hymenobacter</taxon>
    </lineage>
</organism>
<dbReference type="AlphaFoldDB" id="W8F3Z6"/>
<protein>
    <recommendedName>
        <fullName evidence="1">Calcineurin-like phosphoesterase domain-containing protein</fullName>
    </recommendedName>
</protein>
<reference evidence="2 3" key="1">
    <citation type="submission" date="2014-01" db="EMBL/GenBank/DDBJ databases">
        <title>Complete genome sequence of ionizing-radiation resistance bacterium Hymenobacter swuensis DY53.</title>
        <authorList>
            <person name="Jung J.-H."/>
            <person name="Jeong S.-W."/>
            <person name="Joe M.-H."/>
            <person name="Cho y.-j."/>
            <person name="Kim M.-K."/>
            <person name="Lim S.-Y."/>
        </authorList>
    </citation>
    <scope>NUCLEOTIDE SEQUENCE [LARGE SCALE GENOMIC DNA]</scope>
    <source>
        <strain evidence="2 3">DY53</strain>
    </source>
</reference>
<sequence>MKRTKAALLALVKWGVIGLCGYGLITTAVFGQDSLDEEAGVYTYSWSGLDALFNEEEFGLFTHKRAQTPLNGTDGPYLLGTTQFNIDEHNQLTSAPLDIRRPVRVRVPNADRDSFTCVVRPVHALPPHTYPMPARLIALSDIEGNFNALAGFLQRNGVVDRHYNWTFGQGHLVLNGDFMDRGDEVTQVLWLLYKLEGQAEQAGGKVHFILGNHEIMNLYGDASYAQRKYIGAAQRISGEPRWDKAGQALYSPQSELGRWLRSKNVIEQIGPYLFVHAGLKPKLIESNLALADLNQIARKYYGFRAAKRLEGSREGIVLSSYDSPYWDRGLSMSLLYKAFFLVNDPLHAAYHSTTQAELEQVLQFYHASRLVIGHSVVENVMTDYEGKVLKIDVKHGQEKHSPRTQGLLIENGAEYRINAKGEKVRIGTAA</sequence>
<dbReference type="eggNOG" id="COG0639">
    <property type="taxonomic scope" value="Bacteria"/>
</dbReference>
<dbReference type="PANTHER" id="PTHR46546:SF4">
    <property type="entry name" value="SHEWANELLA-LIKE PROTEIN PHOSPHATASE 1"/>
    <property type="match status" value="1"/>
</dbReference>
<evidence type="ECO:0000313" key="3">
    <source>
        <dbReference type="Proteomes" id="UP000019423"/>
    </source>
</evidence>
<gene>
    <name evidence="2" type="ORF">Hsw_0875</name>
</gene>
<dbReference type="GO" id="GO:0016787">
    <property type="term" value="F:hydrolase activity"/>
    <property type="evidence" value="ECO:0007669"/>
    <property type="project" value="InterPro"/>
</dbReference>
<dbReference type="SUPFAM" id="SSF56300">
    <property type="entry name" value="Metallo-dependent phosphatases"/>
    <property type="match status" value="1"/>
</dbReference>
<dbReference type="Gene3D" id="3.60.21.10">
    <property type="match status" value="1"/>
</dbReference>
<dbReference type="STRING" id="1227739.Hsw_0875"/>
<proteinExistence type="predicted"/>
<dbReference type="Proteomes" id="UP000019423">
    <property type="component" value="Chromosome"/>
</dbReference>
<keyword evidence="3" id="KW-1185">Reference proteome</keyword>
<dbReference type="OrthoDB" id="7550081at2"/>
<dbReference type="EMBL" id="CP007145">
    <property type="protein sequence ID" value="AHJ96470.1"/>
    <property type="molecule type" value="Genomic_DNA"/>
</dbReference>
<feature type="domain" description="Calcineurin-like phosphoesterase" evidence="1">
    <location>
        <begin position="135"/>
        <end position="377"/>
    </location>
</feature>
<dbReference type="RefSeq" id="WP_044001188.1">
    <property type="nucleotide sequence ID" value="NZ_CP007145.1"/>
</dbReference>
<evidence type="ECO:0000313" key="2">
    <source>
        <dbReference type="EMBL" id="AHJ96470.1"/>
    </source>
</evidence>
<dbReference type="InterPro" id="IPR004843">
    <property type="entry name" value="Calcineurin-like_PHP"/>
</dbReference>
<dbReference type="Pfam" id="PF00149">
    <property type="entry name" value="Metallophos"/>
    <property type="match status" value="1"/>
</dbReference>
<evidence type="ECO:0000259" key="1">
    <source>
        <dbReference type="Pfam" id="PF00149"/>
    </source>
</evidence>
<dbReference type="KEGG" id="hsw:Hsw_0875"/>
<dbReference type="HOGENOM" id="CLU_042543_0_0_10"/>